<comment type="caution">
    <text evidence="5">The sequence shown here is derived from an EMBL/GenBank/DDBJ whole genome shotgun (WGS) entry which is preliminary data.</text>
</comment>
<dbReference type="HAMAP" id="MF_00376">
    <property type="entry name" value="Dephospho_CoA_kinase"/>
    <property type="match status" value="1"/>
</dbReference>
<reference evidence="5 6" key="1">
    <citation type="submission" date="2018-06" db="EMBL/GenBank/DDBJ databases">
        <title>Noncontiguous genome sequence of Ruminococcaceae bacterium ASD2818.</title>
        <authorList>
            <person name="Chaplin A.V."/>
            <person name="Sokolova S.R."/>
            <person name="Kochetkova T.O."/>
            <person name="Goltsov A.Y."/>
            <person name="Trofimov D.Y."/>
            <person name="Efimov B.A."/>
        </authorList>
    </citation>
    <scope>NUCLEOTIDE SEQUENCE [LARGE SCALE GENOMIC DNA]</scope>
    <source>
        <strain evidence="5 6">ASD2818</strain>
    </source>
</reference>
<keyword evidence="3" id="KW-0173">Coenzyme A biosynthesis</keyword>
<keyword evidence="6" id="KW-1185">Reference proteome</keyword>
<dbReference type="EC" id="2.7.1.24" evidence="3 4"/>
<comment type="pathway">
    <text evidence="3">Cofactor biosynthesis; coenzyme A biosynthesis; CoA from (R)-pantothenate: step 5/5.</text>
</comment>
<dbReference type="InterPro" id="IPR001977">
    <property type="entry name" value="Depp_CoAkinase"/>
</dbReference>
<keyword evidence="3 5" id="KW-0418">Kinase</keyword>
<dbReference type="GO" id="GO:0005737">
    <property type="term" value="C:cytoplasm"/>
    <property type="evidence" value="ECO:0007669"/>
    <property type="project" value="UniProtKB-SubCell"/>
</dbReference>
<dbReference type="Pfam" id="PF01121">
    <property type="entry name" value="CoaE"/>
    <property type="match status" value="1"/>
</dbReference>
<feature type="binding site" evidence="3">
    <location>
        <begin position="14"/>
        <end position="19"/>
    </location>
    <ligand>
        <name>ATP</name>
        <dbReference type="ChEBI" id="CHEBI:30616"/>
    </ligand>
</feature>
<comment type="similarity">
    <text evidence="3">Belongs to the CoaE family.</text>
</comment>
<keyword evidence="3" id="KW-0963">Cytoplasm</keyword>
<evidence type="ECO:0000313" key="6">
    <source>
        <dbReference type="Proteomes" id="UP000249377"/>
    </source>
</evidence>
<gene>
    <name evidence="3" type="primary">coaE</name>
    <name evidence="5" type="ORF">DPQ25_06525</name>
</gene>
<evidence type="ECO:0000256" key="2">
    <source>
        <dbReference type="ARBA" id="ARBA00022840"/>
    </source>
</evidence>
<comment type="function">
    <text evidence="3">Catalyzes the phosphorylation of the 3'-hydroxyl group of dephosphocoenzyme A to form coenzyme A.</text>
</comment>
<keyword evidence="1 3" id="KW-0547">Nucleotide-binding</keyword>
<keyword evidence="3 5" id="KW-0808">Transferase</keyword>
<dbReference type="PANTHER" id="PTHR10695:SF46">
    <property type="entry name" value="BIFUNCTIONAL COENZYME A SYNTHASE-RELATED"/>
    <property type="match status" value="1"/>
</dbReference>
<dbReference type="CDD" id="cd02022">
    <property type="entry name" value="DPCK"/>
    <property type="match status" value="1"/>
</dbReference>
<evidence type="ECO:0000256" key="4">
    <source>
        <dbReference type="NCBIfam" id="TIGR00152"/>
    </source>
</evidence>
<evidence type="ECO:0000256" key="1">
    <source>
        <dbReference type="ARBA" id="ARBA00022741"/>
    </source>
</evidence>
<organism evidence="5 6">
    <name type="scientific">Hydrogeniiclostridium mannosilyticum</name>
    <dbReference type="NCBI Taxonomy" id="2764322"/>
    <lineage>
        <taxon>Bacteria</taxon>
        <taxon>Bacillati</taxon>
        <taxon>Bacillota</taxon>
        <taxon>Clostridia</taxon>
        <taxon>Eubacteriales</taxon>
        <taxon>Acutalibacteraceae</taxon>
        <taxon>Hydrogeniiclostridium</taxon>
    </lineage>
</organism>
<dbReference type="Proteomes" id="UP000249377">
    <property type="component" value="Unassembled WGS sequence"/>
</dbReference>
<evidence type="ECO:0000313" key="5">
    <source>
        <dbReference type="EMBL" id="RAQ29142.1"/>
    </source>
</evidence>
<dbReference type="PANTHER" id="PTHR10695">
    <property type="entry name" value="DEPHOSPHO-COA KINASE-RELATED"/>
    <property type="match status" value="1"/>
</dbReference>
<dbReference type="UniPathway" id="UPA00241">
    <property type="reaction ID" value="UER00356"/>
</dbReference>
<dbReference type="NCBIfam" id="TIGR00152">
    <property type="entry name" value="dephospho-CoA kinase"/>
    <property type="match status" value="1"/>
</dbReference>
<evidence type="ECO:0000256" key="3">
    <source>
        <dbReference type="HAMAP-Rule" id="MF_00376"/>
    </source>
</evidence>
<comment type="catalytic activity">
    <reaction evidence="3">
        <text>3'-dephospho-CoA + ATP = ADP + CoA + H(+)</text>
        <dbReference type="Rhea" id="RHEA:18245"/>
        <dbReference type="ChEBI" id="CHEBI:15378"/>
        <dbReference type="ChEBI" id="CHEBI:30616"/>
        <dbReference type="ChEBI" id="CHEBI:57287"/>
        <dbReference type="ChEBI" id="CHEBI:57328"/>
        <dbReference type="ChEBI" id="CHEBI:456216"/>
        <dbReference type="EC" id="2.7.1.24"/>
    </reaction>
</comment>
<protein>
    <recommendedName>
        <fullName evidence="3 4">Dephospho-CoA kinase</fullName>
        <ecNumber evidence="3 4">2.7.1.24</ecNumber>
    </recommendedName>
    <alternativeName>
        <fullName evidence="3">Dephosphocoenzyme A kinase</fullName>
    </alternativeName>
</protein>
<keyword evidence="2 3" id="KW-0067">ATP-binding</keyword>
<comment type="subcellular location">
    <subcellularLocation>
        <location evidence="3">Cytoplasm</location>
    </subcellularLocation>
</comment>
<proteinExistence type="inferred from homology"/>
<name>A0A328UEF6_9FIRM</name>
<dbReference type="AlphaFoldDB" id="A0A328UEF6"/>
<dbReference type="SUPFAM" id="SSF52540">
    <property type="entry name" value="P-loop containing nucleoside triphosphate hydrolases"/>
    <property type="match status" value="1"/>
</dbReference>
<dbReference type="EMBL" id="QLYR01000003">
    <property type="protein sequence ID" value="RAQ29142.1"/>
    <property type="molecule type" value="Genomic_DNA"/>
</dbReference>
<dbReference type="GO" id="GO:0005524">
    <property type="term" value="F:ATP binding"/>
    <property type="evidence" value="ECO:0007669"/>
    <property type="project" value="UniProtKB-UniRule"/>
</dbReference>
<dbReference type="InterPro" id="IPR027417">
    <property type="entry name" value="P-loop_NTPase"/>
</dbReference>
<sequence>MTLTKIIGLTGPTGAGKSVIAGVFADMGAKIIDCDRLARKATESPACISALCGAFGSDIVMNGVLNRQKLADRAFRSPASTARLNQITHPAILRELERRIMCYKESGAAAIVIDAPLLFEGGVERYCDVTVAVVAAPETRKKRIMNRDAITARQAELRMSVQKDNAYYAGLCTYAIDTGGSEPENKEKAARLYVRIMNEG</sequence>
<dbReference type="PROSITE" id="PS51219">
    <property type="entry name" value="DPCK"/>
    <property type="match status" value="1"/>
</dbReference>
<dbReference type="Gene3D" id="3.40.50.300">
    <property type="entry name" value="P-loop containing nucleotide triphosphate hydrolases"/>
    <property type="match status" value="1"/>
</dbReference>
<dbReference type="GO" id="GO:0004140">
    <property type="term" value="F:dephospho-CoA kinase activity"/>
    <property type="evidence" value="ECO:0007669"/>
    <property type="project" value="UniProtKB-UniRule"/>
</dbReference>
<accession>A0A328UEF6</accession>
<dbReference type="GO" id="GO:0015937">
    <property type="term" value="P:coenzyme A biosynthetic process"/>
    <property type="evidence" value="ECO:0007669"/>
    <property type="project" value="UniProtKB-UniRule"/>
</dbReference>